<evidence type="ECO:0000313" key="10">
    <source>
        <dbReference type="EMBL" id="ARR02492.1"/>
    </source>
</evidence>
<comment type="catalytic activity">
    <reaction evidence="7">
        <text>L-tyrosyl-[protein] + ATP = O-(5'-adenylyl)-L-tyrosyl-[protein] + diphosphate</text>
        <dbReference type="Rhea" id="RHEA:54288"/>
        <dbReference type="Rhea" id="RHEA-COMP:10136"/>
        <dbReference type="Rhea" id="RHEA-COMP:13846"/>
        <dbReference type="ChEBI" id="CHEBI:30616"/>
        <dbReference type="ChEBI" id="CHEBI:33019"/>
        <dbReference type="ChEBI" id="CHEBI:46858"/>
        <dbReference type="ChEBI" id="CHEBI:83624"/>
        <dbReference type="EC" id="2.7.7.108"/>
    </reaction>
</comment>
<evidence type="ECO:0000259" key="9">
    <source>
        <dbReference type="PROSITE" id="PS51459"/>
    </source>
</evidence>
<accession>A0A1X9T1T3</accession>
<gene>
    <name evidence="10" type="ORF">CVIC8964_1087</name>
</gene>
<evidence type="ECO:0000256" key="4">
    <source>
        <dbReference type="ARBA" id="ARBA00022840"/>
    </source>
</evidence>
<dbReference type="GO" id="GO:0005524">
    <property type="term" value="F:ATP binding"/>
    <property type="evidence" value="ECO:0007669"/>
    <property type="project" value="UniProtKB-KW"/>
</dbReference>
<keyword evidence="3" id="KW-0547">Nucleotide-binding</keyword>
<dbReference type="EC" id="2.7.7.108" evidence="5"/>
<comment type="catalytic activity">
    <reaction evidence="6">
        <text>L-threonyl-[protein] + ATP = 3-O-(5'-adenylyl)-L-threonyl-[protein] + diphosphate</text>
        <dbReference type="Rhea" id="RHEA:54292"/>
        <dbReference type="Rhea" id="RHEA-COMP:11060"/>
        <dbReference type="Rhea" id="RHEA-COMP:13847"/>
        <dbReference type="ChEBI" id="CHEBI:30013"/>
        <dbReference type="ChEBI" id="CHEBI:30616"/>
        <dbReference type="ChEBI" id="CHEBI:33019"/>
        <dbReference type="ChEBI" id="CHEBI:138113"/>
        <dbReference type="EC" id="2.7.7.108"/>
    </reaction>
</comment>
<evidence type="ECO:0000256" key="1">
    <source>
        <dbReference type="ARBA" id="ARBA00022679"/>
    </source>
</evidence>
<dbReference type="InterPro" id="IPR003812">
    <property type="entry name" value="Fido"/>
</dbReference>
<sequence>MFKFLDDGIPENDFDRQLLASNLVGAINLIELNKRERIITLQAAKKLELNPIKGNFDYQHLKDIHKKLFENVYTFAGLDRADIGLNGVFLKGNQHFVPGNELKKYSKIIFDELKDKNFLKDCKDIDSFAKEASELLMEINALHPFREGNGRTQRIFMNELAKNAGYEMDLNLIEPQKMILASKQASQLKPQMLERLIKENIIQLTNKEKIMQTDNIDKNNETKLNFSKDDLNSIQYAFALNSFNLDRTAKNFQDVSMLSELIKNSAGEGYIKGEDGGVSVFQSLIELDKTVREQNEKNGTFATHKVNFSIKADGKEYKNFNIFLGSEPSAFSKDFDYLIAIGQPELAKQETKINKMFNYIKDKTPDGKYKNIIDNSSKFVKNTIKSIAETVESLTTLSPEVQAFMRSFIQSYFKDENLQKQQLINNINKFNPIQEQKSLNKEKHKPNLEDIENKEKELFLKALSNTTKDMMKKDTSSKEKQYTRDNHSSDRNI</sequence>
<dbReference type="GO" id="GO:0051302">
    <property type="term" value="P:regulation of cell division"/>
    <property type="evidence" value="ECO:0007669"/>
    <property type="project" value="TreeGrafter"/>
</dbReference>
<feature type="compositionally biased region" description="Basic and acidic residues" evidence="8">
    <location>
        <begin position="469"/>
        <end position="493"/>
    </location>
</feature>
<feature type="region of interest" description="Disordered" evidence="8">
    <location>
        <begin position="462"/>
        <end position="493"/>
    </location>
</feature>
<dbReference type="GO" id="GO:0070733">
    <property type="term" value="F:AMPylase activity"/>
    <property type="evidence" value="ECO:0007669"/>
    <property type="project" value="UniProtKB-EC"/>
</dbReference>
<dbReference type="SUPFAM" id="SSF140931">
    <property type="entry name" value="Fic-like"/>
    <property type="match status" value="1"/>
</dbReference>
<dbReference type="PANTHER" id="PTHR39560">
    <property type="entry name" value="PROTEIN ADENYLYLTRANSFERASE FIC-RELATED"/>
    <property type="match status" value="1"/>
</dbReference>
<dbReference type="Pfam" id="PF02661">
    <property type="entry name" value="Fic"/>
    <property type="match status" value="1"/>
</dbReference>
<evidence type="ECO:0000256" key="2">
    <source>
        <dbReference type="ARBA" id="ARBA00022695"/>
    </source>
</evidence>
<dbReference type="AlphaFoldDB" id="A0A1X9T1T3"/>
<dbReference type="STRING" id="1660074.CVIC8964_1087"/>
<evidence type="ECO:0000313" key="11">
    <source>
        <dbReference type="Proteomes" id="UP000194265"/>
    </source>
</evidence>
<feature type="domain" description="Fido" evidence="9">
    <location>
        <begin position="56"/>
        <end position="199"/>
    </location>
</feature>
<dbReference type="Gene3D" id="1.10.3290.10">
    <property type="entry name" value="Fido-like domain"/>
    <property type="match status" value="1"/>
</dbReference>
<protein>
    <recommendedName>
        <fullName evidence="5">protein adenylyltransferase</fullName>
        <ecNumber evidence="5">2.7.7.108</ecNumber>
    </recommendedName>
</protein>
<evidence type="ECO:0000256" key="6">
    <source>
        <dbReference type="ARBA" id="ARBA00047939"/>
    </source>
</evidence>
<proteinExistence type="predicted"/>
<evidence type="ECO:0000256" key="3">
    <source>
        <dbReference type="ARBA" id="ARBA00022741"/>
    </source>
</evidence>
<evidence type="ECO:0000256" key="7">
    <source>
        <dbReference type="ARBA" id="ARBA00048696"/>
    </source>
</evidence>
<organism evidence="10 11">
    <name type="scientific">Campylobacter vicugnae</name>
    <dbReference type="NCBI Taxonomy" id="1660076"/>
    <lineage>
        <taxon>Bacteria</taxon>
        <taxon>Pseudomonadati</taxon>
        <taxon>Campylobacterota</taxon>
        <taxon>Epsilonproteobacteria</taxon>
        <taxon>Campylobacterales</taxon>
        <taxon>Campylobacteraceae</taxon>
        <taxon>Campylobacter</taxon>
    </lineage>
</organism>
<evidence type="ECO:0000256" key="8">
    <source>
        <dbReference type="SAM" id="MobiDB-lite"/>
    </source>
</evidence>
<dbReference type="Proteomes" id="UP000194265">
    <property type="component" value="Chromosome"/>
</dbReference>
<dbReference type="PROSITE" id="PS51459">
    <property type="entry name" value="FIDO"/>
    <property type="match status" value="1"/>
</dbReference>
<dbReference type="InterPro" id="IPR036597">
    <property type="entry name" value="Fido-like_dom_sf"/>
</dbReference>
<evidence type="ECO:0000256" key="5">
    <source>
        <dbReference type="ARBA" id="ARBA00034531"/>
    </source>
</evidence>
<dbReference type="EMBL" id="CP018791">
    <property type="protein sequence ID" value="ARR02492.1"/>
    <property type="molecule type" value="Genomic_DNA"/>
</dbReference>
<dbReference type="PANTHER" id="PTHR39560:SF1">
    <property type="entry name" value="PROTEIN ADENYLYLTRANSFERASE FIC-RELATED"/>
    <property type="match status" value="1"/>
</dbReference>
<keyword evidence="2" id="KW-0548">Nucleotidyltransferase</keyword>
<keyword evidence="4" id="KW-0067">ATP-binding</keyword>
<name>A0A1X9T1T3_9BACT</name>
<reference evidence="10 11" key="1">
    <citation type="journal article" date="2017" name="Genome Biol. Evol.">
        <title>Comparative Genomic Analysis Identifies a Campylobacter Clade Deficient in Selenium Metabolism.</title>
        <authorList>
            <person name="Miller W.G."/>
            <person name="Yee E."/>
            <person name="Lopes B.S."/>
            <person name="Chapman M.H."/>
            <person name="Huynh S."/>
            <person name="Bono J.L."/>
            <person name="Parker C.T."/>
            <person name="Strachan N.J.C."/>
            <person name="Forbes K.J."/>
        </authorList>
    </citation>
    <scope>NUCLEOTIDE SEQUENCE [LARGE SCALE GENOMIC DNA]</scope>
    <source>
        <strain evidence="10 11">RM8964</strain>
    </source>
</reference>
<keyword evidence="1" id="KW-0808">Transferase</keyword>